<dbReference type="Gene3D" id="3.30.565.10">
    <property type="entry name" value="Histidine kinase-like ATPase, C-terminal domain"/>
    <property type="match status" value="1"/>
</dbReference>
<keyword evidence="2" id="KW-0418">Kinase</keyword>
<evidence type="ECO:0000313" key="2">
    <source>
        <dbReference type="EMBL" id="MCD1655810.1"/>
    </source>
</evidence>
<evidence type="ECO:0000313" key="3">
    <source>
        <dbReference type="Proteomes" id="UP001198163"/>
    </source>
</evidence>
<dbReference type="InterPro" id="IPR036890">
    <property type="entry name" value="HATPase_C_sf"/>
</dbReference>
<gene>
    <name evidence="2" type="ORF">K7J14_14020</name>
</gene>
<proteinExistence type="predicted"/>
<dbReference type="SUPFAM" id="SSF55874">
    <property type="entry name" value="ATPase domain of HSP90 chaperone/DNA topoisomerase II/histidine kinase"/>
    <property type="match status" value="1"/>
</dbReference>
<sequence length="186" mass="20171">MHFTLCDMFSDLTQNAVEAGARTITVELDQSPARIGFRVKDDGKGMTAEELQKASDPFYTDGIKHPGRKIGLGIPFLIQTAESTGGTWNISSEKGRGTLLESAFDPTNIDTPPVGSVAGFIRQVLTLEGSYEMIVRRTRKTDAGDETSYEVRRSELLEALGLAEAGSFTDANALALLGTYLESMEE</sequence>
<dbReference type="Pfam" id="PF02518">
    <property type="entry name" value="HATPase_c"/>
    <property type="match status" value="1"/>
</dbReference>
<keyword evidence="2" id="KW-0808">Transferase</keyword>
<dbReference type="AlphaFoldDB" id="A0AAE3JL22"/>
<dbReference type="InterPro" id="IPR005467">
    <property type="entry name" value="His_kinase_dom"/>
</dbReference>
<name>A0AAE3JL22_9SPIR</name>
<organism evidence="2 3">
    <name type="scientific">Teretinema zuelzerae</name>
    <dbReference type="NCBI Taxonomy" id="156"/>
    <lineage>
        <taxon>Bacteria</taxon>
        <taxon>Pseudomonadati</taxon>
        <taxon>Spirochaetota</taxon>
        <taxon>Spirochaetia</taxon>
        <taxon>Spirochaetales</taxon>
        <taxon>Treponemataceae</taxon>
        <taxon>Teretinema</taxon>
    </lineage>
</organism>
<dbReference type="InterPro" id="IPR003594">
    <property type="entry name" value="HATPase_dom"/>
</dbReference>
<dbReference type="RefSeq" id="WP_230757668.1">
    <property type="nucleotide sequence ID" value="NZ_JAINWA010000003.1"/>
</dbReference>
<accession>A0AAE3JL22</accession>
<comment type="caution">
    <text evidence="2">The sequence shown here is derived from an EMBL/GenBank/DDBJ whole genome shotgun (WGS) entry which is preliminary data.</text>
</comment>
<evidence type="ECO:0000259" key="1">
    <source>
        <dbReference type="PROSITE" id="PS50109"/>
    </source>
</evidence>
<keyword evidence="3" id="KW-1185">Reference proteome</keyword>
<dbReference type="Proteomes" id="UP001198163">
    <property type="component" value="Unassembled WGS sequence"/>
</dbReference>
<dbReference type="EMBL" id="JAINWA010000003">
    <property type="protein sequence ID" value="MCD1655810.1"/>
    <property type="molecule type" value="Genomic_DNA"/>
</dbReference>
<protein>
    <submittedName>
        <fullName evidence="2">Sensor histidine kinase</fullName>
    </submittedName>
</protein>
<feature type="domain" description="Histidine kinase" evidence="1">
    <location>
        <begin position="1"/>
        <end position="108"/>
    </location>
</feature>
<dbReference type="CDD" id="cd00075">
    <property type="entry name" value="HATPase"/>
    <property type="match status" value="1"/>
</dbReference>
<dbReference type="GO" id="GO:0016301">
    <property type="term" value="F:kinase activity"/>
    <property type="evidence" value="ECO:0007669"/>
    <property type="project" value="UniProtKB-KW"/>
</dbReference>
<reference evidence="2" key="1">
    <citation type="submission" date="2021-08" db="EMBL/GenBank/DDBJ databases">
        <title>Comparative analyses of Brucepasteria parasyntrophica and Teretinema zuelzerae.</title>
        <authorList>
            <person name="Song Y."/>
            <person name="Brune A."/>
        </authorList>
    </citation>
    <scope>NUCLEOTIDE SEQUENCE</scope>
    <source>
        <strain evidence="2">DSM 1903</strain>
    </source>
</reference>
<dbReference type="PROSITE" id="PS50109">
    <property type="entry name" value="HIS_KIN"/>
    <property type="match status" value="1"/>
</dbReference>